<evidence type="ECO:0000259" key="6">
    <source>
        <dbReference type="PROSITE" id="PS50893"/>
    </source>
</evidence>
<dbReference type="PROSITE" id="PS50893">
    <property type="entry name" value="ABC_TRANSPORTER_2"/>
    <property type="match status" value="1"/>
</dbReference>
<evidence type="ECO:0000256" key="1">
    <source>
        <dbReference type="ARBA" id="ARBA00022448"/>
    </source>
</evidence>
<dbReference type="Pfam" id="PF00005">
    <property type="entry name" value="ABC_tran"/>
    <property type="match status" value="1"/>
</dbReference>
<comment type="caution">
    <text evidence="7">The sequence shown here is derived from an EMBL/GenBank/DDBJ whole genome shotgun (WGS) entry which is preliminary data.</text>
</comment>
<name>A0A233RK18_9GAMM</name>
<dbReference type="Proteomes" id="UP000242757">
    <property type="component" value="Unassembled WGS sequence"/>
</dbReference>
<gene>
    <name evidence="7" type="ORF">B6S08_01495</name>
</gene>
<dbReference type="PANTHER" id="PTHR42794:SF1">
    <property type="entry name" value="HEMIN IMPORT ATP-BINDING PROTEIN HMUV"/>
    <property type="match status" value="1"/>
</dbReference>
<dbReference type="InterPro" id="IPR017871">
    <property type="entry name" value="ABC_transporter-like_CS"/>
</dbReference>
<dbReference type="GO" id="GO:0016887">
    <property type="term" value="F:ATP hydrolysis activity"/>
    <property type="evidence" value="ECO:0007669"/>
    <property type="project" value="InterPro"/>
</dbReference>
<keyword evidence="8" id="KW-1185">Reference proteome</keyword>
<comment type="function">
    <text evidence="5">Part of the ABC transporter complex HmuTUV involved in hemin import. Responsible for energy coupling to the transport system.</text>
</comment>
<evidence type="ECO:0000313" key="7">
    <source>
        <dbReference type="EMBL" id="OXY83730.1"/>
    </source>
</evidence>
<evidence type="ECO:0000256" key="5">
    <source>
        <dbReference type="ARBA" id="ARBA00037066"/>
    </source>
</evidence>
<dbReference type="InterPro" id="IPR003439">
    <property type="entry name" value="ABC_transporter-like_ATP-bd"/>
</dbReference>
<dbReference type="AlphaFoldDB" id="A0A233RK18"/>
<dbReference type="InterPro" id="IPR027417">
    <property type="entry name" value="P-loop_NTPase"/>
</dbReference>
<dbReference type="PANTHER" id="PTHR42794">
    <property type="entry name" value="HEMIN IMPORT ATP-BINDING PROTEIN HMUV"/>
    <property type="match status" value="1"/>
</dbReference>
<dbReference type="InterPro" id="IPR003593">
    <property type="entry name" value="AAA+_ATPase"/>
</dbReference>
<dbReference type="RefSeq" id="WP_094200503.1">
    <property type="nucleotide sequence ID" value="NZ_NBIM01000001.1"/>
</dbReference>
<keyword evidence="4" id="KW-1278">Translocase</keyword>
<dbReference type="Gene3D" id="3.40.50.300">
    <property type="entry name" value="P-loop containing nucleotide triphosphate hydrolases"/>
    <property type="match status" value="1"/>
</dbReference>
<sequence length="256" mass="27276">MLTLDALGVNERVGPVSGTLEAGRLTLLVGPNGSGKSSLLLAAAGLLEAEGQVELDGALLDHLELAELAHLRAMLVQHSVLPAGLKGYELLALGVPGGEVTEAACEQMAVLSGFLKLDRLYARPLSALSGGEQQRLLIAKTLLQVSPALNPDARLLLLDEPLAGLDWQHQLATLRLLRHYAGLGLTVVASIHDINLAAQFGDDIWCLHRGRLAARGGPEVLTPELVAEVFEVRVTLLEQDGRRLLLPDSGETENRQ</sequence>
<reference evidence="7 8" key="1">
    <citation type="submission" date="2017-08" db="EMBL/GenBank/DDBJ databases">
        <title>A Genome Sequence of Oceanimonas doudoroffii ATCC 27123T.</title>
        <authorList>
            <person name="Brennan M.A."/>
            <person name="Maclea K.S."/>
            <person name="Mcclelland W.D."/>
            <person name="Trachtenberg A.M."/>
        </authorList>
    </citation>
    <scope>NUCLEOTIDE SEQUENCE [LARGE SCALE GENOMIC DNA]</scope>
    <source>
        <strain evidence="7 8">ATCC 27123</strain>
    </source>
</reference>
<dbReference type="SUPFAM" id="SSF52540">
    <property type="entry name" value="P-loop containing nucleoside triphosphate hydrolases"/>
    <property type="match status" value="1"/>
</dbReference>
<keyword evidence="1" id="KW-0813">Transport</keyword>
<keyword evidence="3" id="KW-0067">ATP-binding</keyword>
<dbReference type="PROSITE" id="PS00211">
    <property type="entry name" value="ABC_TRANSPORTER_1"/>
    <property type="match status" value="1"/>
</dbReference>
<evidence type="ECO:0000256" key="2">
    <source>
        <dbReference type="ARBA" id="ARBA00022741"/>
    </source>
</evidence>
<dbReference type="SMART" id="SM00382">
    <property type="entry name" value="AAA"/>
    <property type="match status" value="1"/>
</dbReference>
<evidence type="ECO:0000256" key="3">
    <source>
        <dbReference type="ARBA" id="ARBA00022840"/>
    </source>
</evidence>
<keyword evidence="2" id="KW-0547">Nucleotide-binding</keyword>
<evidence type="ECO:0000256" key="4">
    <source>
        <dbReference type="ARBA" id="ARBA00022967"/>
    </source>
</evidence>
<dbReference type="OrthoDB" id="5292475at2"/>
<protein>
    <submittedName>
        <fullName evidence="7">ABC transporter</fullName>
    </submittedName>
</protein>
<dbReference type="GO" id="GO:0005524">
    <property type="term" value="F:ATP binding"/>
    <property type="evidence" value="ECO:0007669"/>
    <property type="project" value="UniProtKB-KW"/>
</dbReference>
<organism evidence="7 8">
    <name type="scientific">Oceanimonas doudoroffii</name>
    <dbReference type="NCBI Taxonomy" id="84158"/>
    <lineage>
        <taxon>Bacteria</taxon>
        <taxon>Pseudomonadati</taxon>
        <taxon>Pseudomonadota</taxon>
        <taxon>Gammaproteobacteria</taxon>
        <taxon>Aeromonadales</taxon>
        <taxon>Aeromonadaceae</taxon>
        <taxon>Oceanimonas</taxon>
    </lineage>
</organism>
<proteinExistence type="predicted"/>
<accession>A0A233RK18</accession>
<feature type="domain" description="ABC transporter" evidence="6">
    <location>
        <begin position="1"/>
        <end position="234"/>
    </location>
</feature>
<dbReference type="EMBL" id="NBIM01000001">
    <property type="protein sequence ID" value="OXY83730.1"/>
    <property type="molecule type" value="Genomic_DNA"/>
</dbReference>
<evidence type="ECO:0000313" key="8">
    <source>
        <dbReference type="Proteomes" id="UP000242757"/>
    </source>
</evidence>